<dbReference type="Pfam" id="PF14214">
    <property type="entry name" value="Helitron_like_N"/>
    <property type="match status" value="1"/>
</dbReference>
<dbReference type="EMBL" id="BLLF01004568">
    <property type="protein sequence ID" value="GFH29866.1"/>
    <property type="molecule type" value="Genomic_DNA"/>
</dbReference>
<comment type="caution">
    <text evidence="2">The sequence shown here is derived from an EMBL/GenBank/DDBJ whole genome shotgun (WGS) entry which is preliminary data.</text>
</comment>
<accession>A0A6A0AB14</accession>
<dbReference type="PANTHER" id="PTHR10492:SF57">
    <property type="entry name" value="ATP-DEPENDENT DNA HELICASE"/>
    <property type="match status" value="1"/>
</dbReference>
<feature type="domain" description="Helitron helicase-like" evidence="1">
    <location>
        <begin position="49"/>
        <end position="198"/>
    </location>
</feature>
<evidence type="ECO:0000259" key="1">
    <source>
        <dbReference type="Pfam" id="PF14214"/>
    </source>
</evidence>
<protein>
    <submittedName>
        <fullName evidence="2">Helitron_like_N domain-containing protein</fullName>
    </submittedName>
</protein>
<sequence length="352" mass="39275">MYNCCLQVASSAIKVDRSIESGVQQIVINGTVHHRMGGLQPNAGCIDPQVESHRLSFVRHNQAALRADLYRGLRDALTAGEGDARAIGQRIVLPSSFTCGPRHMQQLLQDAMCIVRHKGKPSLFITMTCNPKWSEIKGELLEGQSAADRPDLTTRVFMLKFKELMRDLTDSHALGRVTGHVHCIEFQKRGLPHAHILLCMAPEDQLRGPEDYDSVICAEIPDPAADPALYETVTHCNLHGPCRADKCLKDGKCDKRFPKAWAESTVEGCLFTNQHVVPYNPALSKKFNCHINVEACASIKAIKYTYAYVYKGHDRAQVGRQELGDVDEIRDFTDGRYISCRQAHHLLTACKL</sequence>
<evidence type="ECO:0000313" key="3">
    <source>
        <dbReference type="Proteomes" id="UP000485058"/>
    </source>
</evidence>
<organism evidence="2 3">
    <name type="scientific">Haematococcus lacustris</name>
    <name type="common">Green alga</name>
    <name type="synonym">Haematococcus pluvialis</name>
    <dbReference type="NCBI Taxonomy" id="44745"/>
    <lineage>
        <taxon>Eukaryota</taxon>
        <taxon>Viridiplantae</taxon>
        <taxon>Chlorophyta</taxon>
        <taxon>core chlorophytes</taxon>
        <taxon>Chlorophyceae</taxon>
        <taxon>CS clade</taxon>
        <taxon>Chlamydomonadales</taxon>
        <taxon>Haematococcaceae</taxon>
        <taxon>Haematococcus</taxon>
    </lineage>
</organism>
<dbReference type="Proteomes" id="UP000485058">
    <property type="component" value="Unassembled WGS sequence"/>
</dbReference>
<dbReference type="InterPro" id="IPR025476">
    <property type="entry name" value="Helitron_helicase-like"/>
</dbReference>
<reference evidence="2 3" key="1">
    <citation type="submission" date="2020-02" db="EMBL/GenBank/DDBJ databases">
        <title>Draft genome sequence of Haematococcus lacustris strain NIES-144.</title>
        <authorList>
            <person name="Morimoto D."/>
            <person name="Nakagawa S."/>
            <person name="Yoshida T."/>
            <person name="Sawayama S."/>
        </authorList>
    </citation>
    <scope>NUCLEOTIDE SEQUENCE [LARGE SCALE GENOMIC DNA]</scope>
    <source>
        <strain evidence="2 3">NIES-144</strain>
    </source>
</reference>
<dbReference type="AlphaFoldDB" id="A0A6A0AB14"/>
<evidence type="ECO:0000313" key="2">
    <source>
        <dbReference type="EMBL" id="GFH29866.1"/>
    </source>
</evidence>
<gene>
    <name evidence="2" type="ORF">HaLaN_28606</name>
</gene>
<keyword evidence="3" id="KW-1185">Reference proteome</keyword>
<name>A0A6A0AB14_HAELA</name>
<dbReference type="PANTHER" id="PTHR10492">
    <property type="match status" value="1"/>
</dbReference>
<proteinExistence type="predicted"/>